<proteinExistence type="predicted"/>
<protein>
    <submittedName>
        <fullName evidence="2">Uncharacterized protein</fullName>
    </submittedName>
</protein>
<dbReference type="Proteomes" id="UP000712600">
    <property type="component" value="Unassembled WGS sequence"/>
</dbReference>
<name>A0A8S9PSF0_BRACR</name>
<feature type="region of interest" description="Disordered" evidence="1">
    <location>
        <begin position="20"/>
        <end position="41"/>
    </location>
</feature>
<sequence>MSPILDRIVRTDCGARQCTDQGWTSDPVAGRGPGQAQSAQESVVSAHSVLFSSRELMDLAHSDGDSWQSPHLSLAECSGPDQCGRVRAVTEPSRWSVWDEETMCDLG</sequence>
<gene>
    <name evidence="2" type="ORF">F2Q69_00046275</name>
</gene>
<evidence type="ECO:0000313" key="2">
    <source>
        <dbReference type="EMBL" id="KAF3524238.1"/>
    </source>
</evidence>
<dbReference type="EMBL" id="QGKX02001347">
    <property type="protein sequence ID" value="KAF3524238.1"/>
    <property type="molecule type" value="Genomic_DNA"/>
</dbReference>
<accession>A0A8S9PSF0</accession>
<comment type="caution">
    <text evidence="2">The sequence shown here is derived from an EMBL/GenBank/DDBJ whole genome shotgun (WGS) entry which is preliminary data.</text>
</comment>
<reference evidence="2" key="1">
    <citation type="submission" date="2019-12" db="EMBL/GenBank/DDBJ databases">
        <title>Genome sequencing and annotation of Brassica cretica.</title>
        <authorList>
            <person name="Studholme D.J."/>
            <person name="Sarris P."/>
        </authorList>
    </citation>
    <scope>NUCLEOTIDE SEQUENCE</scope>
    <source>
        <strain evidence="2">PFS-109/04</strain>
        <tissue evidence="2">Leaf</tissue>
    </source>
</reference>
<evidence type="ECO:0000256" key="1">
    <source>
        <dbReference type="SAM" id="MobiDB-lite"/>
    </source>
</evidence>
<dbReference type="AlphaFoldDB" id="A0A8S9PSF0"/>
<evidence type="ECO:0000313" key="3">
    <source>
        <dbReference type="Proteomes" id="UP000712600"/>
    </source>
</evidence>
<organism evidence="2 3">
    <name type="scientific">Brassica cretica</name>
    <name type="common">Mustard</name>
    <dbReference type="NCBI Taxonomy" id="69181"/>
    <lineage>
        <taxon>Eukaryota</taxon>
        <taxon>Viridiplantae</taxon>
        <taxon>Streptophyta</taxon>
        <taxon>Embryophyta</taxon>
        <taxon>Tracheophyta</taxon>
        <taxon>Spermatophyta</taxon>
        <taxon>Magnoliopsida</taxon>
        <taxon>eudicotyledons</taxon>
        <taxon>Gunneridae</taxon>
        <taxon>Pentapetalae</taxon>
        <taxon>rosids</taxon>
        <taxon>malvids</taxon>
        <taxon>Brassicales</taxon>
        <taxon>Brassicaceae</taxon>
        <taxon>Brassiceae</taxon>
        <taxon>Brassica</taxon>
    </lineage>
</organism>